<dbReference type="EC" id="4.3.1.19" evidence="5"/>
<dbReference type="SUPFAM" id="SSF53686">
    <property type="entry name" value="Tryptophan synthase beta subunit-like PLP-dependent enzymes"/>
    <property type="match status" value="1"/>
</dbReference>
<reference evidence="12 13" key="1">
    <citation type="submission" date="2019-07" db="EMBL/GenBank/DDBJ databases">
        <title>Whole genome shotgun sequence of Brevifollis gellanilyticus NBRC 108608.</title>
        <authorList>
            <person name="Hosoyama A."/>
            <person name="Uohara A."/>
            <person name="Ohji S."/>
            <person name="Ichikawa N."/>
        </authorList>
    </citation>
    <scope>NUCLEOTIDE SEQUENCE [LARGE SCALE GENOMIC DNA]</scope>
    <source>
        <strain evidence="12 13">NBRC 108608</strain>
    </source>
</reference>
<dbReference type="AlphaFoldDB" id="A0A512MA31"/>
<evidence type="ECO:0000256" key="8">
    <source>
        <dbReference type="ARBA" id="ARBA00022898"/>
    </source>
</evidence>
<evidence type="ECO:0000256" key="7">
    <source>
        <dbReference type="ARBA" id="ARBA00022624"/>
    </source>
</evidence>
<dbReference type="Proteomes" id="UP000321577">
    <property type="component" value="Unassembled WGS sequence"/>
</dbReference>
<proteinExistence type="inferred from homology"/>
<accession>A0A512MA31</accession>
<comment type="caution">
    <text evidence="12">The sequence shown here is derived from an EMBL/GenBank/DDBJ whole genome shotgun (WGS) entry which is preliminary data.</text>
</comment>
<comment type="cofactor">
    <cofactor evidence="2">
        <name>pyridoxal 5'-phosphate</name>
        <dbReference type="ChEBI" id="CHEBI:597326"/>
    </cofactor>
</comment>
<sequence length="526" mass="57458">MSGGNVCPPMERENLPLDRRLRQEILFARERVYRFGQPTLMERLVLPGPGPSPEIWVKREDLSPVKSYKWRGACNAMTQLTAEQRAAGVVTASAGNHAQGVALAAKTLGIQTRIYMPRSTPKVKQNAVLHHGGEFVRIMLSGDSYDEAVMAAREDQHNSGAAYVHAYDDLHVMAGQGTLADEVVLSGHGPFDVAYLQIGGGGMSSAVSCWLKTYWPEIEIVGVEGVGQASMKAALEAGKPVELHDLDIFCDGTAVRKAGENPFGICKDTLDRMLTITNSEVSAAIRVLWETLRCISEPSGAMGLAAVLKERASLAGKKVLIVISGANIDFLQLGLIAQSEGSASSVSRTLRVQIPEQAGTMLRLLDTCFEGLNISDFQYGLHDAQQAWPVFTITAERPELLDALPAKLDAGGYRWQDISDAVDVTFRAIPLRGDLLMHPVFLRLDFYERPGALHDFLSRLIRGRANLCYFNYRQSGERIGRALIGLDFPSAESRTAFLQTLPEHGEGYRSCKPVDDEVMARLTSAG</sequence>
<dbReference type="PROSITE" id="PS51672">
    <property type="entry name" value="ACT_LIKE"/>
    <property type="match status" value="2"/>
</dbReference>
<dbReference type="InterPro" id="IPR001721">
    <property type="entry name" value="TD_ACT-like"/>
</dbReference>
<evidence type="ECO:0000313" key="13">
    <source>
        <dbReference type="Proteomes" id="UP000321577"/>
    </source>
</evidence>
<evidence type="ECO:0000256" key="10">
    <source>
        <dbReference type="ARBA" id="ARBA00023304"/>
    </source>
</evidence>
<keyword evidence="13" id="KW-1185">Reference proteome</keyword>
<feature type="domain" description="ACT-like" evidence="11">
    <location>
        <begin position="348"/>
        <end position="420"/>
    </location>
</feature>
<dbReference type="InterPro" id="IPR050147">
    <property type="entry name" value="Ser/Thr_Dehydratase"/>
</dbReference>
<organism evidence="12 13">
    <name type="scientific">Brevifollis gellanilyticus</name>
    <dbReference type="NCBI Taxonomy" id="748831"/>
    <lineage>
        <taxon>Bacteria</taxon>
        <taxon>Pseudomonadati</taxon>
        <taxon>Verrucomicrobiota</taxon>
        <taxon>Verrucomicrobiia</taxon>
        <taxon>Verrucomicrobiales</taxon>
        <taxon>Verrucomicrobiaceae</taxon>
    </lineage>
</organism>
<protein>
    <recommendedName>
        <fullName evidence="5">threonine ammonia-lyase</fullName>
        <ecNumber evidence="5">4.3.1.19</ecNumber>
    </recommendedName>
</protein>
<keyword evidence="8" id="KW-0663">Pyridoxal phosphate</keyword>
<keyword evidence="7" id="KW-0412">Isoleucine biosynthesis</keyword>
<keyword evidence="10" id="KW-0100">Branched-chain amino acid biosynthesis</keyword>
<comment type="pathway">
    <text evidence="3">Amino-acid biosynthesis; L-isoleucine biosynthesis; 2-oxobutanoate from L-threonine: step 1/1.</text>
</comment>
<dbReference type="SUPFAM" id="SSF55021">
    <property type="entry name" value="ACT-like"/>
    <property type="match status" value="2"/>
</dbReference>
<dbReference type="GO" id="GO:0009097">
    <property type="term" value="P:isoleucine biosynthetic process"/>
    <property type="evidence" value="ECO:0007669"/>
    <property type="project" value="UniProtKB-UniPathway"/>
</dbReference>
<feature type="domain" description="ACT-like" evidence="11">
    <location>
        <begin position="440"/>
        <end position="515"/>
    </location>
</feature>
<evidence type="ECO:0000256" key="3">
    <source>
        <dbReference type="ARBA" id="ARBA00004810"/>
    </source>
</evidence>
<evidence type="ECO:0000256" key="5">
    <source>
        <dbReference type="ARBA" id="ARBA00012096"/>
    </source>
</evidence>
<dbReference type="EMBL" id="BKAG01000019">
    <property type="protein sequence ID" value="GEP43600.1"/>
    <property type="molecule type" value="Genomic_DNA"/>
</dbReference>
<evidence type="ECO:0000256" key="4">
    <source>
        <dbReference type="ARBA" id="ARBA00010869"/>
    </source>
</evidence>
<dbReference type="InterPro" id="IPR045865">
    <property type="entry name" value="ACT-like_dom_sf"/>
</dbReference>
<dbReference type="InterPro" id="IPR036052">
    <property type="entry name" value="TrpB-like_PALP_sf"/>
</dbReference>
<comment type="similarity">
    <text evidence="4">Belongs to the serine/threonine dehydratase family.</text>
</comment>
<evidence type="ECO:0000256" key="2">
    <source>
        <dbReference type="ARBA" id="ARBA00001933"/>
    </source>
</evidence>
<dbReference type="UniPathway" id="UPA00047">
    <property type="reaction ID" value="UER00054"/>
</dbReference>
<dbReference type="GO" id="GO:0003941">
    <property type="term" value="F:L-serine ammonia-lyase activity"/>
    <property type="evidence" value="ECO:0007669"/>
    <property type="project" value="TreeGrafter"/>
</dbReference>
<evidence type="ECO:0000256" key="9">
    <source>
        <dbReference type="ARBA" id="ARBA00023239"/>
    </source>
</evidence>
<dbReference type="InterPro" id="IPR001926">
    <property type="entry name" value="TrpB-like_PALP"/>
</dbReference>
<dbReference type="FunFam" id="3.40.50.1100:FF:000005">
    <property type="entry name" value="Threonine dehydratase catabolic"/>
    <property type="match status" value="1"/>
</dbReference>
<keyword evidence="9" id="KW-0456">Lyase</keyword>
<dbReference type="Pfam" id="PF00585">
    <property type="entry name" value="Thr_dehydrat_C"/>
    <property type="match status" value="1"/>
</dbReference>
<evidence type="ECO:0000259" key="11">
    <source>
        <dbReference type="PROSITE" id="PS51672"/>
    </source>
</evidence>
<dbReference type="Pfam" id="PF00291">
    <property type="entry name" value="PALP"/>
    <property type="match status" value="1"/>
</dbReference>
<dbReference type="InterPro" id="IPR038110">
    <property type="entry name" value="TD_ACT-like_sf"/>
</dbReference>
<evidence type="ECO:0000313" key="12">
    <source>
        <dbReference type="EMBL" id="GEP43600.1"/>
    </source>
</evidence>
<evidence type="ECO:0000256" key="6">
    <source>
        <dbReference type="ARBA" id="ARBA00022605"/>
    </source>
</evidence>
<dbReference type="Gene3D" id="3.40.50.1100">
    <property type="match status" value="2"/>
</dbReference>
<comment type="catalytic activity">
    <reaction evidence="1">
        <text>L-threonine = 2-oxobutanoate + NH4(+)</text>
        <dbReference type="Rhea" id="RHEA:22108"/>
        <dbReference type="ChEBI" id="CHEBI:16763"/>
        <dbReference type="ChEBI" id="CHEBI:28938"/>
        <dbReference type="ChEBI" id="CHEBI:57926"/>
        <dbReference type="EC" id="4.3.1.19"/>
    </reaction>
</comment>
<gene>
    <name evidence="12" type="primary">ilvA</name>
    <name evidence="12" type="ORF">BGE01nite_28910</name>
</gene>
<dbReference type="GO" id="GO:0006565">
    <property type="term" value="P:L-serine catabolic process"/>
    <property type="evidence" value="ECO:0007669"/>
    <property type="project" value="TreeGrafter"/>
</dbReference>
<dbReference type="CDD" id="cd01562">
    <property type="entry name" value="Thr-dehyd"/>
    <property type="match status" value="1"/>
</dbReference>
<evidence type="ECO:0000256" key="1">
    <source>
        <dbReference type="ARBA" id="ARBA00001274"/>
    </source>
</evidence>
<dbReference type="GO" id="GO:0004794">
    <property type="term" value="F:threonine deaminase activity"/>
    <property type="evidence" value="ECO:0007669"/>
    <property type="project" value="UniProtKB-EC"/>
</dbReference>
<dbReference type="Gene3D" id="3.40.1020.10">
    <property type="entry name" value="Biosynthetic Threonine Deaminase, Domain 3"/>
    <property type="match status" value="1"/>
</dbReference>
<name>A0A512MA31_9BACT</name>
<keyword evidence="6" id="KW-0028">Amino-acid biosynthesis</keyword>
<dbReference type="PANTHER" id="PTHR48078">
    <property type="entry name" value="THREONINE DEHYDRATASE, MITOCHONDRIAL-RELATED"/>
    <property type="match status" value="1"/>
</dbReference>